<organism evidence="12 13">
    <name type="scientific">Dyadobacter pollutisoli</name>
    <dbReference type="NCBI Taxonomy" id="2910158"/>
    <lineage>
        <taxon>Bacteria</taxon>
        <taxon>Pseudomonadati</taxon>
        <taxon>Bacteroidota</taxon>
        <taxon>Cytophagia</taxon>
        <taxon>Cytophagales</taxon>
        <taxon>Spirosomataceae</taxon>
        <taxon>Dyadobacter</taxon>
    </lineage>
</organism>
<dbReference type="InterPro" id="IPR046876">
    <property type="entry name" value="Prok_STING"/>
</dbReference>
<evidence type="ECO:0000256" key="4">
    <source>
        <dbReference type="ARBA" id="ARBA00034315"/>
    </source>
</evidence>
<keyword evidence="1" id="KW-0547">Nucleotide-binding</keyword>
<evidence type="ECO:0000256" key="1">
    <source>
        <dbReference type="ARBA" id="ARBA00022741"/>
    </source>
</evidence>
<dbReference type="RefSeq" id="WP_138480065.1">
    <property type="nucleotide sequence ID" value="NZ_CP112998.1"/>
</dbReference>
<evidence type="ECO:0000259" key="11">
    <source>
        <dbReference type="Pfam" id="PF20300"/>
    </source>
</evidence>
<dbReference type="CDD" id="cd22659">
    <property type="entry name" value="STING_bact-like"/>
    <property type="match status" value="1"/>
</dbReference>
<dbReference type="EC" id="3.2.2.5" evidence="5"/>
<sequence length="315" mass="35773">MELKPRVFIGSSSEGLEVAKYVKSYLGHEFECYLWTDDIFKNNESVFETLLKSASLFDFGIMVATKDDFLTSRGAEFDTARDNVVFEYGLFLGRVGPGRAFVIQEEGTKLPSDLYGITTPRFEKTANLVHADKLNNELRKISKVMKEKISIGELGLLPSTALAIGYFDNFVALTCESLCTKGELVVEGKIFREFQFNIVIPDDLDSDIKKRSKLFSSKHNLRQVQVEAAGRSYPISVSYQEGDHILKIYDMPTTLNGIDRAIEMYMRKGHIGKTEDQQLLEDRELRNFSRVLQLMIANDAYCKQVVRIVNEITLV</sequence>
<reference evidence="12" key="1">
    <citation type="submission" date="2022-11" db="EMBL/GenBank/DDBJ databases">
        <title>Dyadobacter pollutisoli sp. nov., isolated from plastic dumped soil.</title>
        <authorList>
            <person name="Kim J.M."/>
            <person name="Kim K.R."/>
            <person name="Lee J.K."/>
            <person name="Hao L."/>
            <person name="Jeon C.O."/>
        </authorList>
    </citation>
    <scope>NUCLEOTIDE SEQUENCE</scope>
    <source>
        <strain evidence="12">U1</strain>
    </source>
</reference>
<evidence type="ECO:0000313" key="12">
    <source>
        <dbReference type="EMBL" id="WAC12962.1"/>
    </source>
</evidence>
<evidence type="ECO:0000256" key="5">
    <source>
        <dbReference type="ARBA" id="ARBA00034327"/>
    </source>
</evidence>
<feature type="domain" description="Prokaryotic STING" evidence="11">
    <location>
        <begin position="158"/>
        <end position="293"/>
    </location>
</feature>
<dbReference type="GO" id="GO:0000166">
    <property type="term" value="F:nucleotide binding"/>
    <property type="evidence" value="ECO:0007669"/>
    <property type="project" value="UniProtKB-KW"/>
</dbReference>
<proteinExistence type="inferred from homology"/>
<dbReference type="GO" id="GO:0050135">
    <property type="term" value="F:NADP+ nucleosidase activity"/>
    <property type="evidence" value="ECO:0007669"/>
    <property type="project" value="InterPro"/>
</dbReference>
<accession>A0A9E8SQF0</accession>
<dbReference type="Pfam" id="PF10137">
    <property type="entry name" value="CAP12-PCTIR_TIR"/>
    <property type="match status" value="1"/>
</dbReference>
<dbReference type="Proteomes" id="UP001164653">
    <property type="component" value="Chromosome"/>
</dbReference>
<dbReference type="EMBL" id="CP112998">
    <property type="protein sequence ID" value="WAC12962.1"/>
    <property type="molecule type" value="Genomic_DNA"/>
</dbReference>
<protein>
    <recommendedName>
        <fullName evidence="6">CD-NTase-associated protein 12</fullName>
        <ecNumber evidence="5">3.2.2.5</ecNumber>
    </recommendedName>
    <alternativeName>
        <fullName evidence="7">NAD(+) hydrolase</fullName>
    </alternativeName>
    <alternativeName>
        <fullName evidence="8">TIR-STING</fullName>
    </alternativeName>
</protein>
<keyword evidence="2" id="KW-0378">Hydrolase</keyword>
<dbReference type="GO" id="GO:0003953">
    <property type="term" value="F:NAD+ nucleosidase activity"/>
    <property type="evidence" value="ECO:0007669"/>
    <property type="project" value="UniProtKB-EC"/>
</dbReference>
<dbReference type="KEGG" id="dpf:ON006_03145"/>
<evidence type="ECO:0000259" key="10">
    <source>
        <dbReference type="Pfam" id="PF10137"/>
    </source>
</evidence>
<dbReference type="AlphaFoldDB" id="A0A9E8SQF0"/>
<feature type="domain" description="CD-NTase-associated protein 12/Pycsar effector protein TIR" evidence="10">
    <location>
        <begin position="6"/>
        <end position="123"/>
    </location>
</feature>
<name>A0A9E8SQF0_9BACT</name>
<evidence type="ECO:0000256" key="7">
    <source>
        <dbReference type="ARBA" id="ARBA00034355"/>
    </source>
</evidence>
<evidence type="ECO:0000256" key="2">
    <source>
        <dbReference type="ARBA" id="ARBA00022801"/>
    </source>
</evidence>
<evidence type="ECO:0000256" key="8">
    <source>
        <dbReference type="ARBA" id="ARBA00034366"/>
    </source>
</evidence>
<evidence type="ECO:0000313" key="13">
    <source>
        <dbReference type="Proteomes" id="UP001164653"/>
    </source>
</evidence>
<dbReference type="GO" id="GO:0051607">
    <property type="term" value="P:defense response to virus"/>
    <property type="evidence" value="ECO:0007669"/>
    <property type="project" value="UniProtKB-KW"/>
</dbReference>
<dbReference type="InterPro" id="IPR019302">
    <property type="entry name" value="CAP12/PCTIR_TIR_dom"/>
</dbReference>
<comment type="similarity">
    <text evidence="4">In the C-terminal section; belongs to the bacterial STING family.</text>
</comment>
<evidence type="ECO:0000256" key="6">
    <source>
        <dbReference type="ARBA" id="ARBA00034339"/>
    </source>
</evidence>
<comment type="catalytic activity">
    <reaction evidence="9">
        <text>NAD(+) + H2O = ADP-D-ribose + nicotinamide + H(+)</text>
        <dbReference type="Rhea" id="RHEA:16301"/>
        <dbReference type="ChEBI" id="CHEBI:15377"/>
        <dbReference type="ChEBI" id="CHEBI:15378"/>
        <dbReference type="ChEBI" id="CHEBI:17154"/>
        <dbReference type="ChEBI" id="CHEBI:57540"/>
        <dbReference type="ChEBI" id="CHEBI:57967"/>
        <dbReference type="EC" id="3.2.2.5"/>
    </reaction>
</comment>
<evidence type="ECO:0000256" key="9">
    <source>
        <dbReference type="ARBA" id="ARBA00049230"/>
    </source>
</evidence>
<dbReference type="Pfam" id="PF20300">
    <property type="entry name" value="prok_STING"/>
    <property type="match status" value="1"/>
</dbReference>
<evidence type="ECO:0000256" key="3">
    <source>
        <dbReference type="ARBA" id="ARBA00023118"/>
    </source>
</evidence>
<keyword evidence="3" id="KW-0051">Antiviral defense</keyword>
<keyword evidence="13" id="KW-1185">Reference proteome</keyword>
<gene>
    <name evidence="12" type="ORF">ON006_03145</name>
</gene>